<proteinExistence type="predicted"/>
<reference evidence="1" key="2">
    <citation type="submission" date="2023-01" db="EMBL/GenBank/DDBJ databases">
        <authorList>
            <person name="Sun Q."/>
            <person name="Evtushenko L."/>
        </authorList>
    </citation>
    <scope>NUCLEOTIDE SEQUENCE</scope>
    <source>
        <strain evidence="1">VKM Ac-1069</strain>
    </source>
</reference>
<dbReference type="RefSeq" id="WP_156067312.1">
    <property type="nucleotide sequence ID" value="NZ_BAAAUZ010000015.1"/>
</dbReference>
<evidence type="ECO:0000313" key="2">
    <source>
        <dbReference type="Proteomes" id="UP001143463"/>
    </source>
</evidence>
<dbReference type="InterPro" id="IPR043148">
    <property type="entry name" value="TagF_C"/>
</dbReference>
<organism evidence="1 2">
    <name type="scientific">Pseudonocardia halophobica</name>
    <dbReference type="NCBI Taxonomy" id="29401"/>
    <lineage>
        <taxon>Bacteria</taxon>
        <taxon>Bacillati</taxon>
        <taxon>Actinomycetota</taxon>
        <taxon>Actinomycetes</taxon>
        <taxon>Pseudonocardiales</taxon>
        <taxon>Pseudonocardiaceae</taxon>
        <taxon>Pseudonocardia</taxon>
    </lineage>
</organism>
<sequence>MSTARLRALRALPRRARAQFRRLRELPVQMRELDRHLSAIDTELHHTREELGAVRARLDDVGSTVDGVPDRYSELRDSIHLVARRATLHRTPIRVLFLAHVLGSWDASQSLVEAMQDSADFEPVVASIPRRFRGSGGLYGEEDVHEGLTRRGVPHLRLAADGEQDLLQLVKAIEPDVIFRQSQWDADVPDEFATERLGFARTCLVPYETMNIVRNVPDPRTPNTAVDAPFHRAAWLVFCANELMREIAVRDGARAGTQFRVVGHPKADRLRAAAPRWPLSGDRPGRPGRVVWSAHHTIARGWTDFGAFHLMRAEMLDWAARSPDTEFVFMPHPALLPFPDAAESPISREEFDDWMRRWADLPNTAVLSEAEYGPTLAASDLMITDGLSMLVEYQLFGKPLVFVEREGHRPFNEIGRRVVRGVHTVGAVDEARRLADKFLSGHPDPLADAQRRTVDELFGAGNSAQRVLAVLREEIAREAAGTRSSAS</sequence>
<dbReference type="EMBL" id="BSFQ01000001">
    <property type="protein sequence ID" value="GLL08927.1"/>
    <property type="molecule type" value="Genomic_DNA"/>
</dbReference>
<gene>
    <name evidence="1" type="ORF">GCM10017577_00670</name>
</gene>
<reference evidence="1" key="1">
    <citation type="journal article" date="2014" name="Int. J. Syst. Evol. Microbiol.">
        <title>Complete genome sequence of Corynebacterium casei LMG S-19264T (=DSM 44701T), isolated from a smear-ripened cheese.</title>
        <authorList>
            <consortium name="US DOE Joint Genome Institute (JGI-PGF)"/>
            <person name="Walter F."/>
            <person name="Albersmeier A."/>
            <person name="Kalinowski J."/>
            <person name="Ruckert C."/>
        </authorList>
    </citation>
    <scope>NUCLEOTIDE SEQUENCE</scope>
    <source>
        <strain evidence="1">VKM Ac-1069</strain>
    </source>
</reference>
<evidence type="ECO:0008006" key="3">
    <source>
        <dbReference type="Google" id="ProtNLM"/>
    </source>
</evidence>
<keyword evidence="2" id="KW-1185">Reference proteome</keyword>
<dbReference type="Gene3D" id="3.40.50.12580">
    <property type="match status" value="1"/>
</dbReference>
<comment type="caution">
    <text evidence="1">The sequence shown here is derived from an EMBL/GenBank/DDBJ whole genome shotgun (WGS) entry which is preliminary data.</text>
</comment>
<protein>
    <recommendedName>
        <fullName evidence="3">CDP-Glycerol:Poly(Glycerophosphate) glycerophosphotransferase</fullName>
    </recommendedName>
</protein>
<accession>A0A9W6KVM9</accession>
<dbReference type="AlphaFoldDB" id="A0A9W6KVM9"/>
<dbReference type="Proteomes" id="UP001143463">
    <property type="component" value="Unassembled WGS sequence"/>
</dbReference>
<name>A0A9W6KVM9_9PSEU</name>
<dbReference type="SUPFAM" id="SSF53756">
    <property type="entry name" value="UDP-Glycosyltransferase/glycogen phosphorylase"/>
    <property type="match status" value="1"/>
</dbReference>
<evidence type="ECO:0000313" key="1">
    <source>
        <dbReference type="EMBL" id="GLL08927.1"/>
    </source>
</evidence>